<dbReference type="EMBL" id="CAJOBP010094883">
    <property type="protein sequence ID" value="CAF4959111.1"/>
    <property type="molecule type" value="Genomic_DNA"/>
</dbReference>
<dbReference type="Proteomes" id="UP000663848">
    <property type="component" value="Unassembled WGS sequence"/>
</dbReference>
<evidence type="ECO:0000313" key="2">
    <source>
        <dbReference type="EMBL" id="CAF5115385.1"/>
    </source>
</evidence>
<gene>
    <name evidence="2" type="ORF">QYT958_LOCUS45725</name>
    <name evidence="1" type="ORF">UJA718_LOCUS48144</name>
</gene>
<protein>
    <submittedName>
        <fullName evidence="1">Uncharacterized protein</fullName>
    </submittedName>
</protein>
<accession>A0A821YCS8</accession>
<reference evidence="1" key="1">
    <citation type="submission" date="2021-02" db="EMBL/GenBank/DDBJ databases">
        <authorList>
            <person name="Nowell W R."/>
        </authorList>
    </citation>
    <scope>NUCLEOTIDE SEQUENCE</scope>
</reference>
<dbReference type="EMBL" id="CAJOBR010077582">
    <property type="protein sequence ID" value="CAF5115385.1"/>
    <property type="molecule type" value="Genomic_DNA"/>
</dbReference>
<comment type="caution">
    <text evidence="1">The sequence shown here is derived from an EMBL/GenBank/DDBJ whole genome shotgun (WGS) entry which is preliminary data.</text>
</comment>
<organism evidence="1 3">
    <name type="scientific">Rotaria socialis</name>
    <dbReference type="NCBI Taxonomy" id="392032"/>
    <lineage>
        <taxon>Eukaryota</taxon>
        <taxon>Metazoa</taxon>
        <taxon>Spiralia</taxon>
        <taxon>Gnathifera</taxon>
        <taxon>Rotifera</taxon>
        <taxon>Eurotatoria</taxon>
        <taxon>Bdelloidea</taxon>
        <taxon>Philodinida</taxon>
        <taxon>Philodinidae</taxon>
        <taxon>Rotaria</taxon>
    </lineage>
</organism>
<feature type="non-terminal residue" evidence="1">
    <location>
        <position position="1"/>
    </location>
</feature>
<dbReference type="Proteomes" id="UP000663873">
    <property type="component" value="Unassembled WGS sequence"/>
</dbReference>
<proteinExistence type="predicted"/>
<sequence length="50" mass="5715">IHDYLLNEPPPIITENIVDEIQEHEFVRPLLPPTPADDIIIPFHTPPPIP</sequence>
<evidence type="ECO:0000313" key="3">
    <source>
        <dbReference type="Proteomes" id="UP000663873"/>
    </source>
</evidence>
<name>A0A821YCS8_9BILA</name>
<evidence type="ECO:0000313" key="1">
    <source>
        <dbReference type="EMBL" id="CAF4959111.1"/>
    </source>
</evidence>
<dbReference type="AlphaFoldDB" id="A0A821YCS8"/>
<keyword evidence="3" id="KW-1185">Reference proteome</keyword>